<dbReference type="Gene3D" id="3.10.350.10">
    <property type="entry name" value="LysM domain"/>
    <property type="match status" value="2"/>
</dbReference>
<dbReference type="GO" id="GO:0008932">
    <property type="term" value="F:lytic endotransglycosylase activity"/>
    <property type="evidence" value="ECO:0007669"/>
    <property type="project" value="TreeGrafter"/>
</dbReference>
<dbReference type="InterPro" id="IPR018392">
    <property type="entry name" value="LysM"/>
</dbReference>
<dbReference type="InterPro" id="IPR011989">
    <property type="entry name" value="ARM-like"/>
</dbReference>
<comment type="caution">
    <text evidence="2">The sequence shown here is derived from an EMBL/GenBank/DDBJ whole genome shotgun (WGS) entry which is preliminary data.</text>
</comment>
<dbReference type="InterPro" id="IPR036779">
    <property type="entry name" value="LysM_dom_sf"/>
</dbReference>
<feature type="domain" description="LysM" evidence="1">
    <location>
        <begin position="9"/>
        <end position="53"/>
    </location>
</feature>
<gene>
    <name evidence="2" type="ORF">BKP35_09525</name>
</gene>
<dbReference type="PANTHER" id="PTHR33734:SF22">
    <property type="entry name" value="MEMBRANE-BOUND LYTIC MUREIN TRANSGLYCOSYLASE D"/>
    <property type="match status" value="1"/>
</dbReference>
<dbReference type="Gene3D" id="1.25.10.10">
    <property type="entry name" value="Leucine-rich Repeat Variant"/>
    <property type="match status" value="1"/>
</dbReference>
<name>A0A1S2LJU3_9BACI</name>
<dbReference type="SUPFAM" id="SSF48371">
    <property type="entry name" value="ARM repeat"/>
    <property type="match status" value="1"/>
</dbReference>
<dbReference type="PANTHER" id="PTHR33734">
    <property type="entry name" value="LYSM DOMAIN-CONTAINING GPI-ANCHORED PROTEIN 2"/>
    <property type="match status" value="1"/>
</dbReference>
<dbReference type="AlphaFoldDB" id="A0A1S2LJU3"/>
<evidence type="ECO:0000313" key="3">
    <source>
        <dbReference type="Proteomes" id="UP000180098"/>
    </source>
</evidence>
<dbReference type="SUPFAM" id="SSF54106">
    <property type="entry name" value="LysM domain"/>
    <property type="match status" value="2"/>
</dbReference>
<evidence type="ECO:0000259" key="1">
    <source>
        <dbReference type="PROSITE" id="PS51782"/>
    </source>
</evidence>
<reference evidence="2 3" key="1">
    <citation type="submission" date="2016-10" db="EMBL/GenBank/DDBJ databases">
        <title>Draft genome sequences of four alkaliphilic bacteria belonging to the Anaerobacillus genus.</title>
        <authorList>
            <person name="Bassil N.M."/>
            <person name="Lloyd J.R."/>
        </authorList>
    </citation>
    <scope>NUCLEOTIDE SEQUENCE [LARGE SCALE GENOMIC DNA]</scope>
    <source>
        <strain evidence="2 3">DSM 15340</strain>
    </source>
</reference>
<feature type="domain" description="LysM" evidence="1">
    <location>
        <begin position="67"/>
        <end position="111"/>
    </location>
</feature>
<protein>
    <recommendedName>
        <fullName evidence="1">LysM domain-containing protein</fullName>
    </recommendedName>
</protein>
<proteinExistence type="predicted"/>
<sequence length="304" mass="34327">MKGASEKEMLYVIQQGDTLVAIANRFNVSIEEILNSNVLCSPDLIVPGYLLIIPDPNIPLPKAGVSPYYVIQPGDTLWCLAQEFGATVETLVVNNRIENPDDIFTGREISIGPPTPEPNELKESWNETGKELCKQMPDLMVHGIYYHGSYTWEEIGERGIPYLIELLQHPCETVRIYTFISIGRLALDDEKVTQALHKALSDPNEIIVKLAEFALLRIHLVKFWSKRIHVAIQPNKLHQEPNLQSPAINIREGEVLVSIQWYIPSPTGEEGPRAGPQIYDYVQIFRTGQFGFLPRVGFNQLPMI</sequence>
<dbReference type="Proteomes" id="UP000180098">
    <property type="component" value="Unassembled WGS sequence"/>
</dbReference>
<dbReference type="InterPro" id="IPR016024">
    <property type="entry name" value="ARM-type_fold"/>
</dbReference>
<dbReference type="EMBL" id="MLQQ01000018">
    <property type="protein sequence ID" value="OIJ12808.1"/>
    <property type="molecule type" value="Genomic_DNA"/>
</dbReference>
<dbReference type="PROSITE" id="PS51782">
    <property type="entry name" value="LYSM"/>
    <property type="match status" value="2"/>
</dbReference>
<evidence type="ECO:0000313" key="2">
    <source>
        <dbReference type="EMBL" id="OIJ12808.1"/>
    </source>
</evidence>
<dbReference type="SMART" id="SM00257">
    <property type="entry name" value="LysM"/>
    <property type="match status" value="2"/>
</dbReference>
<dbReference type="CDD" id="cd00118">
    <property type="entry name" value="LysM"/>
    <property type="match status" value="2"/>
</dbReference>
<accession>A0A1S2LJU3</accession>
<keyword evidence="3" id="KW-1185">Reference proteome</keyword>
<organism evidence="2 3">
    <name type="scientific">Anaerobacillus arseniciselenatis</name>
    <dbReference type="NCBI Taxonomy" id="85682"/>
    <lineage>
        <taxon>Bacteria</taxon>
        <taxon>Bacillati</taxon>
        <taxon>Bacillota</taxon>
        <taxon>Bacilli</taxon>
        <taxon>Bacillales</taxon>
        <taxon>Bacillaceae</taxon>
        <taxon>Anaerobacillus</taxon>
    </lineage>
</organism>
<dbReference type="Pfam" id="PF01476">
    <property type="entry name" value="LysM"/>
    <property type="match status" value="2"/>
</dbReference>